<name>A0A0B6YHD7_9EUPU</name>
<protein>
    <submittedName>
        <fullName evidence="1">Uncharacterized protein</fullName>
    </submittedName>
</protein>
<gene>
    <name evidence="1" type="primary">ORF25587</name>
</gene>
<evidence type="ECO:0000313" key="1">
    <source>
        <dbReference type="EMBL" id="CEK55602.1"/>
    </source>
</evidence>
<reference evidence="1" key="1">
    <citation type="submission" date="2014-12" db="EMBL/GenBank/DDBJ databases">
        <title>Insight into the proteome of Arion vulgaris.</title>
        <authorList>
            <person name="Aradska J."/>
            <person name="Bulat T."/>
            <person name="Smidak R."/>
            <person name="Sarate P."/>
            <person name="Gangsoo J."/>
            <person name="Sialana F."/>
            <person name="Bilban M."/>
            <person name="Lubec G."/>
        </authorList>
    </citation>
    <scope>NUCLEOTIDE SEQUENCE</scope>
    <source>
        <tissue evidence="1">Skin</tissue>
    </source>
</reference>
<accession>A0A0B6YHD7</accession>
<sequence>MQIRSSMMNMIPNEIIKKTRRHVFSLSAPMQPVKLMLNMDIPTTINRRAGSRAIFVSLVTFWYTSFSAQAQSPIASNMKPIIQNRTLNPNIRYFMQQLTSVLSLRDL</sequence>
<organism evidence="1">
    <name type="scientific">Arion vulgaris</name>
    <dbReference type="NCBI Taxonomy" id="1028688"/>
    <lineage>
        <taxon>Eukaryota</taxon>
        <taxon>Metazoa</taxon>
        <taxon>Spiralia</taxon>
        <taxon>Lophotrochozoa</taxon>
        <taxon>Mollusca</taxon>
        <taxon>Gastropoda</taxon>
        <taxon>Heterobranchia</taxon>
        <taxon>Euthyneura</taxon>
        <taxon>Panpulmonata</taxon>
        <taxon>Eupulmonata</taxon>
        <taxon>Stylommatophora</taxon>
        <taxon>Helicina</taxon>
        <taxon>Arionoidea</taxon>
        <taxon>Arionidae</taxon>
        <taxon>Arion</taxon>
    </lineage>
</organism>
<proteinExistence type="predicted"/>
<dbReference type="AlphaFoldDB" id="A0A0B6YHD7"/>
<dbReference type="EMBL" id="HACG01008737">
    <property type="protein sequence ID" value="CEK55602.1"/>
    <property type="molecule type" value="Transcribed_RNA"/>
</dbReference>